<proteinExistence type="predicted"/>
<organism evidence="2 3">
    <name type="scientific">candidate division WOR-3 bacterium</name>
    <dbReference type="NCBI Taxonomy" id="2052148"/>
    <lineage>
        <taxon>Bacteria</taxon>
        <taxon>Bacteria division WOR-3</taxon>
    </lineage>
</organism>
<dbReference type="InterPro" id="IPR050218">
    <property type="entry name" value="LptD"/>
</dbReference>
<accession>A0A350HAW8</accession>
<name>A0A350HAW8_UNCW3</name>
<dbReference type="GO" id="GO:1990351">
    <property type="term" value="C:transporter complex"/>
    <property type="evidence" value="ECO:0007669"/>
    <property type="project" value="TreeGrafter"/>
</dbReference>
<dbReference type="PANTHER" id="PTHR30189">
    <property type="entry name" value="LPS-ASSEMBLY PROTEIN"/>
    <property type="match status" value="1"/>
</dbReference>
<evidence type="ECO:0000313" key="2">
    <source>
        <dbReference type="EMBL" id="HAV92684.1"/>
    </source>
</evidence>
<sequence length="677" mass="76770">MKGMNKRLSLFLLYALMILSAPIYSEKINYIAKKIIYDNEEKSILLCDSIKINSSGFDLTGDTVLVYQKDKMLFGKGNINLKMNDFDISGDSITFNYEKKTGSIFHAKTKIDKGYLRGEKISTFKENEYFIYNGHFTTCSADTPHYSFYASRMHLYQNDRVIVRPFVMFVKNVPIMAVPFFVLPVATTRKSGFLMPKAGYNPNDGKYLKDVSYFYATNDFSDMTFSIDLYEKRGVAGRYELNVLVTPLLSASLTSEYINELSGAKRWSVQGDYSHALPAGISLKSRWDIASDIATQTDYTDTTAIVLKRNAESFLSLSKDFGSYSSYLSVQRNENFATNSVNMKLPSYSGYLRKVTFLKVKYILDNGINYYHSHSFDNTYYADSLSDTNSINTSLNNRFDTSYKLFKYLNLTPAASLNHTINSNADISALSANGSVSLNTQIYGVSLFGLFFYEKFRHTFIPDISFSQGRRWYMPMKEFSLDDSISNEKRLSLSLTNLFEGKRREAKDILLRNSFNVSYNMETDSFSSVGANLSVVPDKPINFLFNASINPYTKDYRLGYTIASNLNLFNPLSENKISLSLSNATEKNDSAVISDRLSGSVGMDVGKNLSFQMSMLYDILNRELVSTTITMNRSIHCWKASFRVSTYSSTFKYDFYISLVDIPEVSLDKGIFGALLP</sequence>
<dbReference type="Proteomes" id="UP000264062">
    <property type="component" value="Unassembled WGS sequence"/>
</dbReference>
<protein>
    <recommendedName>
        <fullName evidence="1">LPS-assembly protein LptD central domain-containing protein</fullName>
    </recommendedName>
</protein>
<dbReference type="AlphaFoldDB" id="A0A350HAW8"/>
<feature type="domain" description="LPS-assembly protein LptD central" evidence="1">
    <location>
        <begin position="161"/>
        <end position="552"/>
    </location>
</feature>
<gene>
    <name evidence="2" type="ORF">DCW38_05840</name>
</gene>
<comment type="caution">
    <text evidence="2">The sequence shown here is derived from an EMBL/GenBank/DDBJ whole genome shotgun (WGS) entry which is preliminary data.</text>
</comment>
<dbReference type="Pfam" id="PF19838">
    <property type="entry name" value="LptD_2"/>
    <property type="match status" value="1"/>
</dbReference>
<evidence type="ECO:0000313" key="3">
    <source>
        <dbReference type="Proteomes" id="UP000264062"/>
    </source>
</evidence>
<evidence type="ECO:0000259" key="1">
    <source>
        <dbReference type="Pfam" id="PF19838"/>
    </source>
</evidence>
<dbReference type="InterPro" id="IPR045659">
    <property type="entry name" value="LptD_2"/>
</dbReference>
<dbReference type="EMBL" id="DMZY01000173">
    <property type="protein sequence ID" value="HAV92684.1"/>
    <property type="molecule type" value="Genomic_DNA"/>
</dbReference>
<dbReference type="GO" id="GO:0009279">
    <property type="term" value="C:cell outer membrane"/>
    <property type="evidence" value="ECO:0007669"/>
    <property type="project" value="TreeGrafter"/>
</dbReference>
<reference evidence="2 3" key="1">
    <citation type="journal article" date="2018" name="Nat. Biotechnol.">
        <title>A standardized bacterial taxonomy based on genome phylogeny substantially revises the tree of life.</title>
        <authorList>
            <person name="Parks D.H."/>
            <person name="Chuvochina M."/>
            <person name="Waite D.W."/>
            <person name="Rinke C."/>
            <person name="Skarshewski A."/>
            <person name="Chaumeil P.A."/>
            <person name="Hugenholtz P."/>
        </authorList>
    </citation>
    <scope>NUCLEOTIDE SEQUENCE [LARGE SCALE GENOMIC DNA]</scope>
    <source>
        <strain evidence="2">UBA9956</strain>
    </source>
</reference>
<dbReference type="PANTHER" id="PTHR30189:SF1">
    <property type="entry name" value="LPS-ASSEMBLY PROTEIN LPTD"/>
    <property type="match status" value="1"/>
</dbReference>